<dbReference type="InterPro" id="IPR013783">
    <property type="entry name" value="Ig-like_fold"/>
</dbReference>
<dbReference type="GO" id="GO:0005102">
    <property type="term" value="F:signaling receptor binding"/>
    <property type="evidence" value="ECO:0007669"/>
    <property type="project" value="TreeGrafter"/>
</dbReference>
<comment type="subcellular location">
    <subcellularLocation>
        <location evidence="1">Membrane</location>
    </subcellularLocation>
</comment>
<dbReference type="Proteomes" id="UP000515161">
    <property type="component" value="Unplaced"/>
</dbReference>
<dbReference type="SMART" id="SM00409">
    <property type="entry name" value="IG"/>
    <property type="match status" value="1"/>
</dbReference>
<feature type="signal peptide" evidence="4">
    <location>
        <begin position="1"/>
        <end position="24"/>
    </location>
</feature>
<dbReference type="InterPro" id="IPR013106">
    <property type="entry name" value="Ig_V-set"/>
</dbReference>
<dbReference type="InterPro" id="IPR003599">
    <property type="entry name" value="Ig_sub"/>
</dbReference>
<evidence type="ECO:0000256" key="1">
    <source>
        <dbReference type="ARBA" id="ARBA00004370"/>
    </source>
</evidence>
<dbReference type="GO" id="GO:0009897">
    <property type="term" value="C:external side of plasma membrane"/>
    <property type="evidence" value="ECO:0007669"/>
    <property type="project" value="TreeGrafter"/>
</dbReference>
<evidence type="ECO:0000256" key="2">
    <source>
        <dbReference type="ARBA" id="ARBA00023136"/>
    </source>
</evidence>
<reference evidence="7" key="1">
    <citation type="submission" date="2025-08" db="UniProtKB">
        <authorList>
            <consortium name="RefSeq"/>
        </authorList>
    </citation>
    <scope>IDENTIFICATION</scope>
</reference>
<dbReference type="SUPFAM" id="SSF48726">
    <property type="entry name" value="Immunoglobulin"/>
    <property type="match status" value="1"/>
</dbReference>
<sequence>MAALTSAQHVGLFMFLWITGSVAAGESLERKSGEDVILRCNSVTDAAITKLEWIRPELEEDYVFFFRENRLIESFQDPRYRGRVDLKDPEMKNGDASVLLKNVNTDDTGTYECRVQTHSNNRRKRNVREFVRSVNLTVSERPEQPEGPRGHVGWGVGLGLLCLVVVVGGGGGACCEI</sequence>
<dbReference type="GO" id="GO:0050852">
    <property type="term" value="P:T cell receptor signaling pathway"/>
    <property type="evidence" value="ECO:0007669"/>
    <property type="project" value="TreeGrafter"/>
</dbReference>
<proteinExistence type="predicted"/>
<dbReference type="AlphaFoldDB" id="A0A6P8TRE8"/>
<dbReference type="GeneID" id="117537797"/>
<evidence type="ECO:0000256" key="4">
    <source>
        <dbReference type="SAM" id="SignalP"/>
    </source>
</evidence>
<accession>A0A6P8TRE8</accession>
<dbReference type="Pfam" id="PF07686">
    <property type="entry name" value="V-set"/>
    <property type="match status" value="1"/>
</dbReference>
<feature type="domain" description="Ig-like" evidence="5">
    <location>
        <begin position="33"/>
        <end position="128"/>
    </location>
</feature>
<evidence type="ECO:0000259" key="5">
    <source>
        <dbReference type="PROSITE" id="PS50835"/>
    </source>
</evidence>
<gene>
    <name evidence="7" type="primary">LOC117537797</name>
</gene>
<evidence type="ECO:0000256" key="3">
    <source>
        <dbReference type="ARBA" id="ARBA00023319"/>
    </source>
</evidence>
<dbReference type="InterPro" id="IPR036179">
    <property type="entry name" value="Ig-like_dom_sf"/>
</dbReference>
<keyword evidence="6" id="KW-1185">Reference proteome</keyword>
<dbReference type="InParanoid" id="A0A6P8TRE8"/>
<keyword evidence="2" id="KW-0472">Membrane</keyword>
<dbReference type="OrthoDB" id="7225082at2759"/>
<evidence type="ECO:0000313" key="7">
    <source>
        <dbReference type="RefSeq" id="XP_034059057.1"/>
    </source>
</evidence>
<keyword evidence="4" id="KW-0732">Signal</keyword>
<dbReference type="KEGG" id="gacu:117537797"/>
<keyword evidence="3" id="KW-0393">Immunoglobulin domain</keyword>
<dbReference type="PROSITE" id="PS50835">
    <property type="entry name" value="IG_LIKE"/>
    <property type="match status" value="1"/>
</dbReference>
<dbReference type="InterPro" id="IPR050504">
    <property type="entry name" value="IgSF_BTN/MOG"/>
</dbReference>
<evidence type="ECO:0000313" key="6">
    <source>
        <dbReference type="Proteomes" id="UP000515161"/>
    </source>
</evidence>
<dbReference type="PANTHER" id="PTHR24100">
    <property type="entry name" value="BUTYROPHILIN"/>
    <property type="match status" value="1"/>
</dbReference>
<name>A0A6P8TRE8_GYMAC</name>
<dbReference type="GO" id="GO:0001817">
    <property type="term" value="P:regulation of cytokine production"/>
    <property type="evidence" value="ECO:0007669"/>
    <property type="project" value="TreeGrafter"/>
</dbReference>
<dbReference type="InterPro" id="IPR007110">
    <property type="entry name" value="Ig-like_dom"/>
</dbReference>
<dbReference type="Gene3D" id="2.60.40.10">
    <property type="entry name" value="Immunoglobulins"/>
    <property type="match status" value="1"/>
</dbReference>
<keyword evidence="7" id="KW-0675">Receptor</keyword>
<organism evidence="6 7">
    <name type="scientific">Gymnodraco acuticeps</name>
    <name type="common">Antarctic dragonfish</name>
    <dbReference type="NCBI Taxonomy" id="8218"/>
    <lineage>
        <taxon>Eukaryota</taxon>
        <taxon>Metazoa</taxon>
        <taxon>Chordata</taxon>
        <taxon>Craniata</taxon>
        <taxon>Vertebrata</taxon>
        <taxon>Euteleostomi</taxon>
        <taxon>Actinopterygii</taxon>
        <taxon>Neopterygii</taxon>
        <taxon>Teleostei</taxon>
        <taxon>Neoteleostei</taxon>
        <taxon>Acanthomorphata</taxon>
        <taxon>Eupercaria</taxon>
        <taxon>Perciformes</taxon>
        <taxon>Notothenioidei</taxon>
        <taxon>Bathydraconidae</taxon>
        <taxon>Gymnodraco</taxon>
    </lineage>
</organism>
<dbReference type="PANTHER" id="PTHR24100:SF151">
    <property type="entry name" value="ICOS LIGAND"/>
    <property type="match status" value="1"/>
</dbReference>
<feature type="chain" id="PRO_5027851613" evidence="4">
    <location>
        <begin position="25"/>
        <end position="177"/>
    </location>
</feature>
<dbReference type="RefSeq" id="XP_034059057.1">
    <property type="nucleotide sequence ID" value="XM_034203166.1"/>
</dbReference>
<protein>
    <submittedName>
        <fullName evidence="7">Coxsackievirus and adenovirus receptor homolog</fullName>
    </submittedName>
</protein>